<evidence type="ECO:0000313" key="3">
    <source>
        <dbReference type="Proteomes" id="UP000011083"/>
    </source>
</evidence>
<keyword evidence="3" id="KW-1185">Reference proteome</keyword>
<dbReference type="GeneID" id="14918108"/>
<dbReference type="RefSeq" id="XP_004339814.1">
    <property type="nucleotide sequence ID" value="XM_004339766.1"/>
</dbReference>
<dbReference type="VEuPathDB" id="AmoebaDB:ACA1_066230"/>
<keyword evidence="1" id="KW-0175">Coiled coil</keyword>
<dbReference type="EMBL" id="KB007974">
    <property type="protein sequence ID" value="ELR17801.1"/>
    <property type="molecule type" value="Genomic_DNA"/>
</dbReference>
<name>L8H087_ACACF</name>
<evidence type="ECO:0000313" key="2">
    <source>
        <dbReference type="EMBL" id="ELR17801.1"/>
    </source>
</evidence>
<organism evidence="2 3">
    <name type="scientific">Acanthamoeba castellanii (strain ATCC 30010 / Neff)</name>
    <dbReference type="NCBI Taxonomy" id="1257118"/>
    <lineage>
        <taxon>Eukaryota</taxon>
        <taxon>Amoebozoa</taxon>
        <taxon>Discosea</taxon>
        <taxon>Longamoebia</taxon>
        <taxon>Centramoebida</taxon>
        <taxon>Acanthamoebidae</taxon>
        <taxon>Acanthamoeba</taxon>
    </lineage>
</organism>
<protein>
    <submittedName>
        <fullName evidence="2">Uncharacterized protein</fullName>
    </submittedName>
</protein>
<feature type="coiled-coil region" evidence="1">
    <location>
        <begin position="150"/>
        <end position="184"/>
    </location>
</feature>
<accession>L8H087</accession>
<evidence type="ECO:0000256" key="1">
    <source>
        <dbReference type="SAM" id="Coils"/>
    </source>
</evidence>
<sequence>MLLLINRNTGQAYFFEPNGDVLMEHYRKLYALITLPNTYHALVTYSGPKPSEWCTTTFIRDTIDGFRPQAMQGPKETLLRHNNGTCLAWTTLFYHLFILHPKLSPNELLERMLAPKQRMHLGTIVARYSMYMIDQLDDMLSDSNGEDLDVAKIERLRKKAKANLEELTQKCNELLLKQRQIAKKQVCVGVEKASKYLLNECV</sequence>
<dbReference type="AlphaFoldDB" id="L8H087"/>
<reference evidence="2 3" key="1">
    <citation type="journal article" date="2013" name="Genome Biol.">
        <title>Genome of Acanthamoeba castellanii highlights extensive lateral gene transfer and early evolution of tyrosine kinase signaling.</title>
        <authorList>
            <person name="Clarke M."/>
            <person name="Lohan A.J."/>
            <person name="Liu B."/>
            <person name="Lagkouvardos I."/>
            <person name="Roy S."/>
            <person name="Zafar N."/>
            <person name="Bertelli C."/>
            <person name="Schilde C."/>
            <person name="Kianianmomeni A."/>
            <person name="Burglin T.R."/>
            <person name="Frech C."/>
            <person name="Turcotte B."/>
            <person name="Kopec K.O."/>
            <person name="Synnott J.M."/>
            <person name="Choo C."/>
            <person name="Paponov I."/>
            <person name="Finkler A."/>
            <person name="Soon Heng Tan C."/>
            <person name="Hutchins A.P."/>
            <person name="Weinmeier T."/>
            <person name="Rattei T."/>
            <person name="Chu J.S."/>
            <person name="Gimenez G."/>
            <person name="Irimia M."/>
            <person name="Rigden D.J."/>
            <person name="Fitzpatrick D.A."/>
            <person name="Lorenzo-Morales J."/>
            <person name="Bateman A."/>
            <person name="Chiu C.H."/>
            <person name="Tang P."/>
            <person name="Hegemann P."/>
            <person name="Fromm H."/>
            <person name="Raoult D."/>
            <person name="Greub G."/>
            <person name="Miranda-Saavedra D."/>
            <person name="Chen N."/>
            <person name="Nash P."/>
            <person name="Ginger M.L."/>
            <person name="Horn M."/>
            <person name="Schaap P."/>
            <person name="Caler L."/>
            <person name="Loftus B."/>
        </authorList>
    </citation>
    <scope>NUCLEOTIDE SEQUENCE [LARGE SCALE GENOMIC DNA]</scope>
    <source>
        <strain evidence="2 3">Neff</strain>
    </source>
</reference>
<proteinExistence type="predicted"/>
<dbReference type="Proteomes" id="UP000011083">
    <property type="component" value="Unassembled WGS sequence"/>
</dbReference>
<dbReference type="KEGG" id="acan:ACA1_066230"/>
<gene>
    <name evidence="2" type="ORF">ACA1_066230</name>
</gene>